<evidence type="ECO:0000313" key="2">
    <source>
        <dbReference type="Proteomes" id="UP000499080"/>
    </source>
</evidence>
<evidence type="ECO:0000313" key="1">
    <source>
        <dbReference type="EMBL" id="GBM04901.1"/>
    </source>
</evidence>
<sequence length="101" mass="11602">MAEAVHEVVEENEGKRALAVAVDGSWQKRDFSLKNGLPASTLVKDAKVLDVDIFSKHFICPNKTNHLQKCKRNFEVDGAQSIFRHSESKYNVRVYSILRRW</sequence>
<keyword evidence="2" id="KW-1185">Reference proteome</keyword>
<dbReference type="Proteomes" id="UP000499080">
    <property type="component" value="Unassembled WGS sequence"/>
</dbReference>
<dbReference type="EMBL" id="BGPR01000208">
    <property type="protein sequence ID" value="GBM04901.1"/>
    <property type="molecule type" value="Genomic_DNA"/>
</dbReference>
<comment type="caution">
    <text evidence="1">The sequence shown here is derived from an EMBL/GenBank/DDBJ whole genome shotgun (WGS) entry which is preliminary data.</text>
</comment>
<proteinExistence type="predicted"/>
<dbReference type="AlphaFoldDB" id="A0A4Y2CKE8"/>
<reference evidence="1 2" key="1">
    <citation type="journal article" date="2019" name="Sci. Rep.">
        <title>Orb-weaving spider Araneus ventricosus genome elucidates the spidroin gene catalogue.</title>
        <authorList>
            <person name="Kono N."/>
            <person name="Nakamura H."/>
            <person name="Ohtoshi R."/>
            <person name="Moran D.A.P."/>
            <person name="Shinohara A."/>
            <person name="Yoshida Y."/>
            <person name="Fujiwara M."/>
            <person name="Mori M."/>
            <person name="Tomita M."/>
            <person name="Arakawa K."/>
        </authorList>
    </citation>
    <scope>NUCLEOTIDE SEQUENCE [LARGE SCALE GENOMIC DNA]</scope>
</reference>
<dbReference type="OrthoDB" id="6426517at2759"/>
<organism evidence="1 2">
    <name type="scientific">Araneus ventricosus</name>
    <name type="common">Orbweaver spider</name>
    <name type="synonym">Epeira ventricosa</name>
    <dbReference type="NCBI Taxonomy" id="182803"/>
    <lineage>
        <taxon>Eukaryota</taxon>
        <taxon>Metazoa</taxon>
        <taxon>Ecdysozoa</taxon>
        <taxon>Arthropoda</taxon>
        <taxon>Chelicerata</taxon>
        <taxon>Arachnida</taxon>
        <taxon>Araneae</taxon>
        <taxon>Araneomorphae</taxon>
        <taxon>Entelegynae</taxon>
        <taxon>Araneoidea</taxon>
        <taxon>Araneidae</taxon>
        <taxon>Araneus</taxon>
    </lineage>
</organism>
<protein>
    <submittedName>
        <fullName evidence="1">Uncharacterized protein</fullName>
    </submittedName>
</protein>
<name>A0A4Y2CKE8_ARAVE</name>
<accession>A0A4Y2CKE8</accession>
<gene>
    <name evidence="1" type="ORF">AVEN_252838_1</name>
</gene>